<protein>
    <submittedName>
        <fullName evidence="1">Uncharacterized protein</fullName>
    </submittedName>
</protein>
<comment type="caution">
    <text evidence="1">The sequence shown here is derived from an EMBL/GenBank/DDBJ whole genome shotgun (WGS) entry which is preliminary data.</text>
</comment>
<dbReference type="Gene3D" id="3.40.50.300">
    <property type="entry name" value="P-loop containing nucleotide triphosphate hydrolases"/>
    <property type="match status" value="1"/>
</dbReference>
<evidence type="ECO:0000313" key="1">
    <source>
        <dbReference type="EMBL" id="MCC4234585.1"/>
    </source>
</evidence>
<gene>
    <name evidence="1" type="ORF">LL253_18090</name>
</gene>
<reference evidence="1 2" key="1">
    <citation type="submission" date="2021-10" db="EMBL/GenBank/DDBJ databases">
        <title>The diversity and Nitrogen Metabolism of Culturable Nitrate-Utilizing Bacteria Within the Oxygen Minimum Zone of the Changjiang (Yangtze River)Estuary.</title>
        <authorList>
            <person name="Zhang D."/>
            <person name="Zheng J."/>
            <person name="Liu S."/>
            <person name="He W."/>
        </authorList>
    </citation>
    <scope>NUCLEOTIDE SEQUENCE [LARGE SCALE GENOMIC DNA]</scope>
    <source>
        <strain evidence="1 2">FXH275-2</strain>
    </source>
</reference>
<dbReference type="EMBL" id="JAJGNP010000022">
    <property type="protein sequence ID" value="MCC4234585.1"/>
    <property type="molecule type" value="Genomic_DNA"/>
</dbReference>
<sequence length="92" mass="10278">MNDLDQALVARLVPDNVAGLLKELPSLPSRQAVLLGWATPIPLLVEMDELAEEHRPQSSDPDFWDVWTGKSPRVIDWPTLVQDWTGEPPAQP</sequence>
<organism evidence="1 2">
    <name type="scientific">Sphingobium soli</name>
    <dbReference type="NCBI Taxonomy" id="1591116"/>
    <lineage>
        <taxon>Bacteria</taxon>
        <taxon>Pseudomonadati</taxon>
        <taxon>Pseudomonadota</taxon>
        <taxon>Alphaproteobacteria</taxon>
        <taxon>Sphingomonadales</taxon>
        <taxon>Sphingomonadaceae</taxon>
        <taxon>Sphingobium</taxon>
    </lineage>
</organism>
<proteinExistence type="predicted"/>
<dbReference type="InterPro" id="IPR027417">
    <property type="entry name" value="P-loop_NTPase"/>
</dbReference>
<dbReference type="Proteomes" id="UP001198830">
    <property type="component" value="Unassembled WGS sequence"/>
</dbReference>
<name>A0ABS8H7S1_9SPHN</name>
<keyword evidence="2" id="KW-1185">Reference proteome</keyword>
<evidence type="ECO:0000313" key="2">
    <source>
        <dbReference type="Proteomes" id="UP001198830"/>
    </source>
</evidence>
<dbReference type="RefSeq" id="WP_228228060.1">
    <property type="nucleotide sequence ID" value="NZ_JAJGNP010000022.1"/>
</dbReference>
<accession>A0ABS8H7S1</accession>